<dbReference type="Proteomes" id="UP000318437">
    <property type="component" value="Unassembled WGS sequence"/>
</dbReference>
<gene>
    <name evidence="2" type="ORF">Pla144_48900</name>
</gene>
<evidence type="ECO:0000313" key="2">
    <source>
        <dbReference type="EMBL" id="TWU20723.1"/>
    </source>
</evidence>
<name>A0A5C6C7U6_9BACT</name>
<keyword evidence="1" id="KW-0812">Transmembrane</keyword>
<keyword evidence="3" id="KW-1185">Reference proteome</keyword>
<accession>A0A5C6C7U6</accession>
<dbReference type="RefSeq" id="WP_146453102.1">
    <property type="nucleotide sequence ID" value="NZ_SJPS01000014.1"/>
</dbReference>
<dbReference type="AlphaFoldDB" id="A0A5C6C7U6"/>
<organism evidence="2 3">
    <name type="scientific">Bythopirellula polymerisocia</name>
    <dbReference type="NCBI Taxonomy" id="2528003"/>
    <lineage>
        <taxon>Bacteria</taxon>
        <taxon>Pseudomonadati</taxon>
        <taxon>Planctomycetota</taxon>
        <taxon>Planctomycetia</taxon>
        <taxon>Pirellulales</taxon>
        <taxon>Lacipirellulaceae</taxon>
        <taxon>Bythopirellula</taxon>
    </lineage>
</organism>
<sequence length="76" mass="8368">MEIKWPNVVAFALTIVAFFTAVSMHEDISAFLGTMEYLGTRSSITNRTHGLMAFGLILVVLVGVLRIVLNSQNGKR</sequence>
<evidence type="ECO:0000313" key="3">
    <source>
        <dbReference type="Proteomes" id="UP000318437"/>
    </source>
</evidence>
<comment type="caution">
    <text evidence="2">The sequence shown here is derived from an EMBL/GenBank/DDBJ whole genome shotgun (WGS) entry which is preliminary data.</text>
</comment>
<protein>
    <submittedName>
        <fullName evidence="2">Uncharacterized protein</fullName>
    </submittedName>
</protein>
<keyword evidence="1" id="KW-0472">Membrane</keyword>
<feature type="transmembrane region" description="Helical" evidence="1">
    <location>
        <begin position="48"/>
        <end position="69"/>
    </location>
</feature>
<dbReference type="EMBL" id="SJPS01000014">
    <property type="protein sequence ID" value="TWU20723.1"/>
    <property type="molecule type" value="Genomic_DNA"/>
</dbReference>
<keyword evidence="1" id="KW-1133">Transmembrane helix</keyword>
<reference evidence="2 3" key="1">
    <citation type="submission" date="2019-02" db="EMBL/GenBank/DDBJ databases">
        <title>Deep-cultivation of Planctomycetes and their phenomic and genomic characterization uncovers novel biology.</title>
        <authorList>
            <person name="Wiegand S."/>
            <person name="Jogler M."/>
            <person name="Boedeker C."/>
            <person name="Pinto D."/>
            <person name="Vollmers J."/>
            <person name="Rivas-Marin E."/>
            <person name="Kohn T."/>
            <person name="Peeters S.H."/>
            <person name="Heuer A."/>
            <person name="Rast P."/>
            <person name="Oberbeckmann S."/>
            <person name="Bunk B."/>
            <person name="Jeske O."/>
            <person name="Meyerdierks A."/>
            <person name="Storesund J.E."/>
            <person name="Kallscheuer N."/>
            <person name="Luecker S."/>
            <person name="Lage O.M."/>
            <person name="Pohl T."/>
            <person name="Merkel B.J."/>
            <person name="Hornburger P."/>
            <person name="Mueller R.-W."/>
            <person name="Bruemmer F."/>
            <person name="Labrenz M."/>
            <person name="Spormann A.M."/>
            <person name="Op Den Camp H."/>
            <person name="Overmann J."/>
            <person name="Amann R."/>
            <person name="Jetten M.S.M."/>
            <person name="Mascher T."/>
            <person name="Medema M.H."/>
            <person name="Devos D.P."/>
            <person name="Kaster A.-K."/>
            <person name="Ovreas L."/>
            <person name="Rohde M."/>
            <person name="Galperin M.Y."/>
            <person name="Jogler C."/>
        </authorList>
    </citation>
    <scope>NUCLEOTIDE SEQUENCE [LARGE SCALE GENOMIC DNA]</scope>
    <source>
        <strain evidence="2 3">Pla144</strain>
    </source>
</reference>
<evidence type="ECO:0000256" key="1">
    <source>
        <dbReference type="SAM" id="Phobius"/>
    </source>
</evidence>
<proteinExistence type="predicted"/>